<gene>
    <name evidence="2" type="ORF">GA0074696_3218</name>
</gene>
<organism evidence="2 3">
    <name type="scientific">Micromonospora purpureochromogenes</name>
    <dbReference type="NCBI Taxonomy" id="47872"/>
    <lineage>
        <taxon>Bacteria</taxon>
        <taxon>Bacillati</taxon>
        <taxon>Actinomycetota</taxon>
        <taxon>Actinomycetes</taxon>
        <taxon>Micromonosporales</taxon>
        <taxon>Micromonosporaceae</taxon>
        <taxon>Micromonospora</taxon>
    </lineage>
</organism>
<accession>A0A1C4YCG2</accession>
<sequence length="292" mass="31748">MRPARRCGLDSGHEAESLTSESVRSVPPGHVCWTFDDTTVFDARAQRFLLAGLDAGERVRYVTAEPGDVAVARWQGVPRLREALRGGAAEVVSVRDTYGERHVVDPAAQVATYAALTDAALADGHAGLRVAADATTLVVTAEQRAAFTRYEHLVDRFMRVRPMSAACGYDRRVLDGRAIEELACLHPAADPGTTLFHLYAGHDELVLAGELDPSNHEVFDSALARAHVDDPTGELVVRADELRFIDHRNLIHLHRHAARRGGTVVLHTPLTSAARLVELLGLSRVRVAVAAR</sequence>
<dbReference type="AlphaFoldDB" id="A0A1C4YCG2"/>
<evidence type="ECO:0000313" key="2">
    <source>
        <dbReference type="EMBL" id="SCF18021.1"/>
    </source>
</evidence>
<reference evidence="2 3" key="1">
    <citation type="submission" date="2016-06" db="EMBL/GenBank/DDBJ databases">
        <authorList>
            <person name="Kjaerup R.B."/>
            <person name="Dalgaard T.S."/>
            <person name="Juul-Madsen H.R."/>
        </authorList>
    </citation>
    <scope>NUCLEOTIDE SEQUENCE [LARGE SCALE GENOMIC DNA]</scope>
    <source>
        <strain evidence="2 3">DSM 43821</strain>
    </source>
</reference>
<dbReference type="Gene3D" id="3.30.750.24">
    <property type="entry name" value="STAS domain"/>
    <property type="match status" value="1"/>
</dbReference>
<dbReference type="InterPro" id="IPR025847">
    <property type="entry name" value="MEDS_domain"/>
</dbReference>
<dbReference type="InterPro" id="IPR036513">
    <property type="entry name" value="STAS_dom_sf"/>
</dbReference>
<dbReference type="CDD" id="cd07043">
    <property type="entry name" value="STAS_anti-anti-sigma_factors"/>
    <property type="match status" value="1"/>
</dbReference>
<proteinExistence type="predicted"/>
<evidence type="ECO:0000259" key="1">
    <source>
        <dbReference type="Pfam" id="PF14417"/>
    </source>
</evidence>
<protein>
    <submittedName>
        <fullName evidence="2">Anti-anti-sigma regulatory factor (Antagonist of anti-sigma factor)</fullName>
    </submittedName>
</protein>
<evidence type="ECO:0000313" key="3">
    <source>
        <dbReference type="Proteomes" id="UP000198228"/>
    </source>
</evidence>
<name>A0A1C4YCG2_9ACTN</name>
<dbReference type="EMBL" id="LT607410">
    <property type="protein sequence ID" value="SCF18021.1"/>
    <property type="molecule type" value="Genomic_DNA"/>
</dbReference>
<dbReference type="Proteomes" id="UP000198228">
    <property type="component" value="Chromosome I"/>
</dbReference>
<dbReference type="Pfam" id="PF14417">
    <property type="entry name" value="MEDS"/>
    <property type="match status" value="1"/>
</dbReference>
<dbReference type="SUPFAM" id="SSF52091">
    <property type="entry name" value="SpoIIaa-like"/>
    <property type="match status" value="1"/>
</dbReference>
<feature type="domain" description="MEDS" evidence="1">
    <location>
        <begin position="30"/>
        <end position="187"/>
    </location>
</feature>